<keyword evidence="2" id="KW-1185">Reference proteome</keyword>
<dbReference type="OMA" id="QAPTPCH"/>
<accession>A0A2K6RD76</accession>
<evidence type="ECO:0000313" key="2">
    <source>
        <dbReference type="Proteomes" id="UP000233200"/>
    </source>
</evidence>
<evidence type="ECO:0000313" key="1">
    <source>
        <dbReference type="Ensembl" id="ENSRROP00000038950.1"/>
    </source>
</evidence>
<dbReference type="GeneTree" id="ENSGT00910000147211"/>
<name>A0A2K6RD76_RHIRO</name>
<proteinExistence type="predicted"/>
<protein>
    <submittedName>
        <fullName evidence="1">Uncharacterized protein</fullName>
    </submittedName>
</protein>
<organism evidence="1 2">
    <name type="scientific">Rhinopithecus roxellana</name>
    <name type="common">Golden snub-nosed monkey</name>
    <name type="synonym">Pygathrix roxellana</name>
    <dbReference type="NCBI Taxonomy" id="61622"/>
    <lineage>
        <taxon>Eukaryota</taxon>
        <taxon>Metazoa</taxon>
        <taxon>Chordata</taxon>
        <taxon>Craniata</taxon>
        <taxon>Vertebrata</taxon>
        <taxon>Euteleostomi</taxon>
        <taxon>Mammalia</taxon>
        <taxon>Eutheria</taxon>
        <taxon>Euarchontoglires</taxon>
        <taxon>Primates</taxon>
        <taxon>Haplorrhini</taxon>
        <taxon>Catarrhini</taxon>
        <taxon>Cercopithecidae</taxon>
        <taxon>Colobinae</taxon>
        <taxon>Rhinopithecus</taxon>
    </lineage>
</organism>
<dbReference type="AlphaFoldDB" id="A0A2K6RD76"/>
<reference evidence="1" key="2">
    <citation type="submission" date="2025-09" db="UniProtKB">
        <authorList>
            <consortium name="Ensembl"/>
        </authorList>
    </citation>
    <scope>IDENTIFICATION</scope>
</reference>
<reference evidence="1" key="1">
    <citation type="submission" date="2025-08" db="UniProtKB">
        <authorList>
            <consortium name="Ensembl"/>
        </authorList>
    </citation>
    <scope>IDENTIFICATION</scope>
</reference>
<dbReference type="Proteomes" id="UP000233200">
    <property type="component" value="Unplaced"/>
</dbReference>
<sequence length="98" mass="11072">PTWNQDPIPFEALANCTALPNSSSIIKRSKKCWQCWDDRRGPLHLAVCFHLIQMCKNPWRAFVFLSYVSAPGLRDVAGLSSFQAPTPCHSDTWVLAVR</sequence>
<dbReference type="Ensembl" id="ENSRROT00000063426.1">
    <property type="protein sequence ID" value="ENSRROP00000038950.1"/>
    <property type="gene ID" value="ENSRROG00000042829.1"/>
</dbReference>